<evidence type="ECO:0000256" key="8">
    <source>
        <dbReference type="SAM" id="Phobius"/>
    </source>
</evidence>
<proteinExistence type="inferred from homology"/>
<protein>
    <recommendedName>
        <fullName evidence="9">Major facilitator superfamily (MFS) profile domain-containing protein</fullName>
    </recommendedName>
</protein>
<dbReference type="InterPro" id="IPR020846">
    <property type="entry name" value="MFS_dom"/>
</dbReference>
<feature type="transmembrane region" description="Helical" evidence="8">
    <location>
        <begin position="399"/>
        <end position="418"/>
    </location>
</feature>
<name>A0A7S3NPU8_9STRA</name>
<keyword evidence="5 8" id="KW-0472">Membrane</keyword>
<feature type="transmembrane region" description="Helical" evidence="8">
    <location>
        <begin position="357"/>
        <end position="387"/>
    </location>
</feature>
<keyword evidence="2" id="KW-0813">Transport</keyword>
<dbReference type="InterPro" id="IPR011701">
    <property type="entry name" value="MFS"/>
</dbReference>
<feature type="transmembrane region" description="Helical" evidence="8">
    <location>
        <begin position="459"/>
        <end position="480"/>
    </location>
</feature>
<comment type="subcellular location">
    <subcellularLocation>
        <location evidence="1">Membrane</location>
        <topology evidence="1">Multi-pass membrane protein</topology>
    </subcellularLocation>
</comment>
<gene>
    <name evidence="10" type="ORF">ALAG00032_LOCUS15039</name>
</gene>
<dbReference type="AlphaFoldDB" id="A0A7S3NPU8"/>
<evidence type="ECO:0000256" key="4">
    <source>
        <dbReference type="ARBA" id="ARBA00022989"/>
    </source>
</evidence>
<accession>A0A7S3NPU8</accession>
<feature type="compositionally biased region" description="Polar residues" evidence="7">
    <location>
        <begin position="555"/>
        <end position="584"/>
    </location>
</feature>
<dbReference type="Gene3D" id="1.20.1250.20">
    <property type="entry name" value="MFS general substrate transporter like domains"/>
    <property type="match status" value="1"/>
</dbReference>
<feature type="transmembrane region" description="Helical" evidence="8">
    <location>
        <begin position="103"/>
        <end position="122"/>
    </location>
</feature>
<feature type="transmembrane region" description="Helical" evidence="8">
    <location>
        <begin position="492"/>
        <end position="512"/>
    </location>
</feature>
<dbReference type="InterPro" id="IPR044770">
    <property type="entry name" value="MFS_spinster-like"/>
</dbReference>
<dbReference type="PROSITE" id="PS50850">
    <property type="entry name" value="MFS"/>
    <property type="match status" value="1"/>
</dbReference>
<dbReference type="PANTHER" id="PTHR23505">
    <property type="entry name" value="SPINSTER"/>
    <property type="match status" value="1"/>
</dbReference>
<feature type="transmembrane region" description="Helical" evidence="8">
    <location>
        <begin position="424"/>
        <end position="447"/>
    </location>
</feature>
<evidence type="ECO:0000256" key="5">
    <source>
        <dbReference type="ARBA" id="ARBA00023136"/>
    </source>
</evidence>
<dbReference type="EMBL" id="HBIJ01022930">
    <property type="protein sequence ID" value="CAE0374236.1"/>
    <property type="molecule type" value="Transcribed_RNA"/>
</dbReference>
<dbReference type="GO" id="GO:0022857">
    <property type="term" value="F:transmembrane transporter activity"/>
    <property type="evidence" value="ECO:0007669"/>
    <property type="project" value="InterPro"/>
</dbReference>
<sequence length="669" mass="72762">MTTSRYQDEDEILSTQNLVRMLIVLTMANMSNFWQRNLLYSQASAYPYACLTECDGALFVPLCTSCPTQKSSESCSVCQECRRKNDADYYSIRDSACISDKQYGILASIAFTICFALSSIIAGRIADYLRGSRILHAGAALIWSLAAFAVVPNPNFTVLIISRIILGIAQGFNAPCAYPVIAYFFSHNGDHRALANGVYSIGTYLGSALSSLSLVLTMIFGWRTIATIAAIFGVFCAALIYLFVDRPPPPILKNNDSFIFQSLSYQSLSSWREGFSHENPSCYDHLDNDDQLYSSEYTRRICPDTSPLTSCALCMHVITIPKRLWLLYATTSVRMIVTVSIWSYLPIYFSRAFPMRLAIFSILYALGTLFFGSISSALGGAIADWIVKRTARGSVGHALVPLFGTVFSAILSIIALNATKFRSAITAAIFAILIGECWLGPCMTLLARDVEPSTMGTHVALLLVCNQLAAGLGPWIISLADDGSTGGLRTPFLAVLSTGSALATLGLLALAFSHRSDTSSKGYIRPPPRQRRMSPPDFHGTMDEIQTLTAARFQRSSSNDTGAVSPSAIFQRSSSNGERVSSPKTHGKVQRNEYFSYPIIGGGGDVALSATRTVRSPRRSQYRELSQHDSASAAADELRSLLKDVPSSVSKIANGEGSLSTRQPGDSLF</sequence>
<feature type="region of interest" description="Disordered" evidence="7">
    <location>
        <begin position="555"/>
        <end position="587"/>
    </location>
</feature>
<dbReference type="GO" id="GO:0016020">
    <property type="term" value="C:membrane"/>
    <property type="evidence" value="ECO:0007669"/>
    <property type="project" value="UniProtKB-SubCell"/>
</dbReference>
<dbReference type="InterPro" id="IPR036259">
    <property type="entry name" value="MFS_trans_sf"/>
</dbReference>
<evidence type="ECO:0000256" key="2">
    <source>
        <dbReference type="ARBA" id="ARBA00022448"/>
    </source>
</evidence>
<dbReference type="Pfam" id="PF07690">
    <property type="entry name" value="MFS_1"/>
    <property type="match status" value="1"/>
</dbReference>
<reference evidence="10" key="1">
    <citation type="submission" date="2021-01" db="EMBL/GenBank/DDBJ databases">
        <authorList>
            <person name="Corre E."/>
            <person name="Pelletier E."/>
            <person name="Niang G."/>
            <person name="Scheremetjew M."/>
            <person name="Finn R."/>
            <person name="Kale V."/>
            <person name="Holt S."/>
            <person name="Cochrane G."/>
            <person name="Meng A."/>
            <person name="Brown T."/>
            <person name="Cohen L."/>
        </authorList>
    </citation>
    <scope>NUCLEOTIDE SEQUENCE</scope>
    <source>
        <strain evidence="10">CCMP1510</strain>
    </source>
</reference>
<keyword evidence="3 8" id="KW-0812">Transmembrane</keyword>
<evidence type="ECO:0000259" key="9">
    <source>
        <dbReference type="PROSITE" id="PS50850"/>
    </source>
</evidence>
<dbReference type="SUPFAM" id="SSF103473">
    <property type="entry name" value="MFS general substrate transporter"/>
    <property type="match status" value="1"/>
</dbReference>
<feature type="region of interest" description="Disordered" evidence="7">
    <location>
        <begin position="517"/>
        <end position="537"/>
    </location>
</feature>
<evidence type="ECO:0000256" key="3">
    <source>
        <dbReference type="ARBA" id="ARBA00022692"/>
    </source>
</evidence>
<feature type="transmembrane region" description="Helical" evidence="8">
    <location>
        <begin position="197"/>
        <end position="219"/>
    </location>
</feature>
<feature type="transmembrane region" description="Helical" evidence="8">
    <location>
        <begin position="325"/>
        <end position="345"/>
    </location>
</feature>
<evidence type="ECO:0000256" key="1">
    <source>
        <dbReference type="ARBA" id="ARBA00004141"/>
    </source>
</evidence>
<feature type="transmembrane region" description="Helical" evidence="8">
    <location>
        <begin position="225"/>
        <end position="244"/>
    </location>
</feature>
<organism evidence="10">
    <name type="scientific">Aureoumbra lagunensis</name>
    <dbReference type="NCBI Taxonomy" id="44058"/>
    <lineage>
        <taxon>Eukaryota</taxon>
        <taxon>Sar</taxon>
        <taxon>Stramenopiles</taxon>
        <taxon>Ochrophyta</taxon>
        <taxon>Pelagophyceae</taxon>
        <taxon>Pelagomonadales</taxon>
        <taxon>Aureoumbra</taxon>
    </lineage>
</organism>
<dbReference type="PANTHER" id="PTHR23505:SF52">
    <property type="entry name" value="MAJOR FACILITATOR SUPERFAMILY PROTEIN"/>
    <property type="match status" value="1"/>
</dbReference>
<keyword evidence="4 8" id="KW-1133">Transmembrane helix</keyword>
<comment type="similarity">
    <text evidence="6">Belongs to the major facilitator superfamily. Spinster (TC 2.A.1.49) family.</text>
</comment>
<evidence type="ECO:0000313" key="10">
    <source>
        <dbReference type="EMBL" id="CAE0374236.1"/>
    </source>
</evidence>
<feature type="domain" description="Major facilitator superfamily (MFS) profile" evidence="9">
    <location>
        <begin position="21"/>
        <end position="518"/>
    </location>
</feature>
<feature type="transmembrane region" description="Helical" evidence="8">
    <location>
        <begin position="134"/>
        <end position="152"/>
    </location>
</feature>
<evidence type="ECO:0000256" key="7">
    <source>
        <dbReference type="SAM" id="MobiDB-lite"/>
    </source>
</evidence>
<evidence type="ECO:0000256" key="6">
    <source>
        <dbReference type="ARBA" id="ARBA00024338"/>
    </source>
</evidence>